<dbReference type="AlphaFoldDB" id="A0A1X7VM00"/>
<dbReference type="OrthoDB" id="10046160at2759"/>
<reference evidence="2" key="1">
    <citation type="submission" date="2017-05" db="UniProtKB">
        <authorList>
            <consortium name="EnsemblMetazoa"/>
        </authorList>
    </citation>
    <scope>IDENTIFICATION</scope>
</reference>
<name>A0A1X7VM00_AMPQE</name>
<evidence type="ECO:0000259" key="1">
    <source>
        <dbReference type="Pfam" id="PF14291"/>
    </source>
</evidence>
<dbReference type="PANTHER" id="PTHR45749:SF21">
    <property type="entry name" value="DUF4371 DOMAIN-CONTAINING PROTEIN"/>
    <property type="match status" value="1"/>
</dbReference>
<dbReference type="EnsemblMetazoa" id="Aqu2.1.40443_001">
    <property type="protein sequence ID" value="Aqu2.1.40443_001"/>
    <property type="gene ID" value="Aqu2.1.40443"/>
</dbReference>
<dbReference type="InterPro" id="IPR025398">
    <property type="entry name" value="DUF4371"/>
</dbReference>
<sequence>MIGNTILRSILNNIKNAMWYSIIADEATDVSLHEQLSLSIRSVDIVHEDTLGLFQLPNTKSTTLFHVIKDILIRCSLLLSQCCGQAFDSASIMSGIRNGLQALVKSEASKALNVHCLANSLNLCLKDVVNSYELFRNVMDFILNLVQLFKFSPKRLFILESLRHKLSIDTGETSPSLRMLYPMWWTVHHRSIESIL</sequence>
<protein>
    <recommendedName>
        <fullName evidence="1">DUF4371 domain-containing protein</fullName>
    </recommendedName>
</protein>
<dbReference type="InParanoid" id="A0A1X7VM00"/>
<dbReference type="InterPro" id="IPR012337">
    <property type="entry name" value="RNaseH-like_sf"/>
</dbReference>
<dbReference type="OMA" id="DVACHEQ"/>
<proteinExistence type="predicted"/>
<feature type="domain" description="DUF4371" evidence="1">
    <location>
        <begin position="5"/>
        <end position="99"/>
    </location>
</feature>
<dbReference type="STRING" id="400682.A0A1X7VM00"/>
<evidence type="ECO:0000313" key="2">
    <source>
        <dbReference type="EnsemblMetazoa" id="Aqu2.1.40443_001"/>
    </source>
</evidence>
<organism evidence="2">
    <name type="scientific">Amphimedon queenslandica</name>
    <name type="common">Sponge</name>
    <dbReference type="NCBI Taxonomy" id="400682"/>
    <lineage>
        <taxon>Eukaryota</taxon>
        <taxon>Metazoa</taxon>
        <taxon>Porifera</taxon>
        <taxon>Demospongiae</taxon>
        <taxon>Heteroscleromorpha</taxon>
        <taxon>Haplosclerida</taxon>
        <taxon>Niphatidae</taxon>
        <taxon>Amphimedon</taxon>
    </lineage>
</organism>
<accession>A0A1X7VM00</accession>
<dbReference type="SUPFAM" id="SSF53098">
    <property type="entry name" value="Ribonuclease H-like"/>
    <property type="match status" value="1"/>
</dbReference>
<dbReference type="Pfam" id="PF14291">
    <property type="entry name" value="DUF4371"/>
    <property type="match status" value="1"/>
</dbReference>
<dbReference type="PANTHER" id="PTHR45749">
    <property type="match status" value="1"/>
</dbReference>